<dbReference type="AlphaFoldDB" id="A0A1Q3AZV7"/>
<feature type="compositionally biased region" description="Basic and acidic residues" evidence="1">
    <location>
        <begin position="1"/>
        <end position="13"/>
    </location>
</feature>
<dbReference type="InParanoid" id="A0A1Q3AZV7"/>
<evidence type="ECO:0000256" key="1">
    <source>
        <dbReference type="SAM" id="MobiDB-lite"/>
    </source>
</evidence>
<dbReference type="PANTHER" id="PTHR37238:SF1">
    <property type="entry name" value="OS05G0532500 PROTEIN"/>
    <property type="match status" value="1"/>
</dbReference>
<dbReference type="Proteomes" id="UP000187406">
    <property type="component" value="Unassembled WGS sequence"/>
</dbReference>
<comment type="caution">
    <text evidence="2">The sequence shown here is derived from an EMBL/GenBank/DDBJ whole genome shotgun (WGS) entry which is preliminary data.</text>
</comment>
<protein>
    <submittedName>
        <fullName evidence="2">Uncharacterized protein</fullName>
    </submittedName>
</protein>
<dbReference type="OrthoDB" id="1933187at2759"/>
<sequence>MPIKEKSVRKGLKELSNNENENKNNGGGKYPKSAMKMKKIDKYEAKIEKVIEEHNDDSLDHLLLVHSDLSSLIRQIDELIVLALKHKTISKQGQKDIETFTDDLSKALSSLKPWFPRFQKVLSSPLEFDDQLRKPLNNSETVSAVNEDEMCEVESPEKSKLSSLISPSPLVSWRPNRSVERNRQVFLLTPLPVSKALFTKPDDSYDSEFKRIASNTTVGLPSFFNMSGDTNDELLEGLAVKPTPRKPSNSVAVDARDTLECRIFPSPMISGRDHSVLVMTPCLQRSPPKSCLLLEPLSKSAHRGNNKIHKSTPFPVGIQSCSGFSESSGSEAPDDLGLKYPELLGIQHPYRSGVKKKELDTSPNWLFSPPKSCVLLEPPDEKSNIPIDHHLPFTSCILNQQENLSVLNEYNVQGVCNRTKKESVGGGLALIESTPLWKEQVSTIRTGKRPGENTLKKELWTRFDAATTHAVRYNASTFHKTAKKGFLDMLEEASCDKENQFPMV</sequence>
<proteinExistence type="predicted"/>
<dbReference type="EMBL" id="BDDD01000190">
    <property type="protein sequence ID" value="GAV61258.1"/>
    <property type="molecule type" value="Genomic_DNA"/>
</dbReference>
<dbReference type="PANTHER" id="PTHR37238">
    <property type="entry name" value="OS05G0532500 PROTEIN"/>
    <property type="match status" value="1"/>
</dbReference>
<gene>
    <name evidence="2" type="ORF">CFOL_v3_04786</name>
</gene>
<organism evidence="2 3">
    <name type="scientific">Cephalotus follicularis</name>
    <name type="common">Albany pitcher plant</name>
    <dbReference type="NCBI Taxonomy" id="3775"/>
    <lineage>
        <taxon>Eukaryota</taxon>
        <taxon>Viridiplantae</taxon>
        <taxon>Streptophyta</taxon>
        <taxon>Embryophyta</taxon>
        <taxon>Tracheophyta</taxon>
        <taxon>Spermatophyta</taxon>
        <taxon>Magnoliopsida</taxon>
        <taxon>eudicotyledons</taxon>
        <taxon>Gunneridae</taxon>
        <taxon>Pentapetalae</taxon>
        <taxon>rosids</taxon>
        <taxon>fabids</taxon>
        <taxon>Oxalidales</taxon>
        <taxon>Cephalotaceae</taxon>
        <taxon>Cephalotus</taxon>
    </lineage>
</organism>
<evidence type="ECO:0000313" key="2">
    <source>
        <dbReference type="EMBL" id="GAV61258.1"/>
    </source>
</evidence>
<reference evidence="3" key="1">
    <citation type="submission" date="2016-04" db="EMBL/GenBank/DDBJ databases">
        <title>Cephalotus genome sequencing.</title>
        <authorList>
            <person name="Fukushima K."/>
            <person name="Hasebe M."/>
            <person name="Fang X."/>
        </authorList>
    </citation>
    <scope>NUCLEOTIDE SEQUENCE [LARGE SCALE GENOMIC DNA]</scope>
    <source>
        <strain evidence="3">cv. St1</strain>
    </source>
</reference>
<accession>A0A1Q3AZV7</accession>
<feature type="region of interest" description="Disordered" evidence="1">
    <location>
        <begin position="1"/>
        <end position="33"/>
    </location>
</feature>
<keyword evidence="3" id="KW-1185">Reference proteome</keyword>
<evidence type="ECO:0000313" key="3">
    <source>
        <dbReference type="Proteomes" id="UP000187406"/>
    </source>
</evidence>
<dbReference type="STRING" id="3775.A0A1Q3AZV7"/>
<dbReference type="FunCoup" id="A0A1Q3AZV7">
    <property type="interactions" value="239"/>
</dbReference>
<name>A0A1Q3AZV7_CEPFO</name>